<dbReference type="GO" id="GO:0016810">
    <property type="term" value="F:hydrolase activity, acting on carbon-nitrogen (but not peptide) bonds"/>
    <property type="evidence" value="ECO:0007669"/>
    <property type="project" value="InterPro"/>
</dbReference>
<keyword evidence="1" id="KW-0812">Transmembrane</keyword>
<dbReference type="SUPFAM" id="SSF88713">
    <property type="entry name" value="Glycoside hydrolase/deacetylase"/>
    <property type="match status" value="1"/>
</dbReference>
<sequence>MKKYIIIATIITLMIATILIDVTLFNPLVTQTSKEGKLAIYSVETDEKKVAISFDEGWGLDQTEEILDVLDQYNAKATFFLVGAWVETYPEDVQVIANRGHDLGNHTDTHQRLTQLSEEQIKKEIMDVHNKVKALTGIDMNLLRPPFGDYDKKVVAAADECNYYTVKWNVDSYDWRSDSVDEIVHSVIDSEYLKNGSIILFHNNRKYTKDALERVLEELDTMGYEIVSISELIIKDNYYLDATGRQFKN</sequence>
<keyword evidence="4" id="KW-1185">Reference proteome</keyword>
<evidence type="ECO:0000259" key="2">
    <source>
        <dbReference type="PROSITE" id="PS51677"/>
    </source>
</evidence>
<dbReference type="Proteomes" id="UP000294545">
    <property type="component" value="Unassembled WGS sequence"/>
</dbReference>
<dbReference type="PANTHER" id="PTHR10587">
    <property type="entry name" value="GLYCOSYL TRANSFERASE-RELATED"/>
    <property type="match status" value="1"/>
</dbReference>
<gene>
    <name evidence="3" type="ORF">EDC19_2160</name>
</gene>
<accession>A0A4R1MJ45</accession>
<dbReference type="EMBL" id="SMGQ01000014">
    <property type="protein sequence ID" value="TCK92425.1"/>
    <property type="molecule type" value="Genomic_DNA"/>
</dbReference>
<dbReference type="InterPro" id="IPR002509">
    <property type="entry name" value="NODB_dom"/>
</dbReference>
<comment type="caution">
    <text evidence="3">The sequence shown here is derived from an EMBL/GenBank/DDBJ whole genome shotgun (WGS) entry which is preliminary data.</text>
</comment>
<dbReference type="AlphaFoldDB" id="A0A4R1MJ45"/>
<feature type="transmembrane region" description="Helical" evidence="1">
    <location>
        <begin position="6"/>
        <end position="29"/>
    </location>
</feature>
<dbReference type="InterPro" id="IPR050248">
    <property type="entry name" value="Polysacc_deacetylase_ArnD"/>
</dbReference>
<dbReference type="PROSITE" id="PS51677">
    <property type="entry name" value="NODB"/>
    <property type="match status" value="1"/>
</dbReference>
<dbReference type="RefSeq" id="WP_132282861.1">
    <property type="nucleotide sequence ID" value="NZ_SMGQ01000014.1"/>
</dbReference>
<dbReference type="GO" id="GO:0016020">
    <property type="term" value="C:membrane"/>
    <property type="evidence" value="ECO:0007669"/>
    <property type="project" value="TreeGrafter"/>
</dbReference>
<reference evidence="3 4" key="1">
    <citation type="submission" date="2019-03" db="EMBL/GenBank/DDBJ databases">
        <title>Genomic Encyclopedia of Type Strains, Phase IV (KMG-IV): sequencing the most valuable type-strain genomes for metagenomic binning, comparative biology and taxonomic classification.</title>
        <authorList>
            <person name="Goeker M."/>
        </authorList>
    </citation>
    <scope>NUCLEOTIDE SEQUENCE [LARGE SCALE GENOMIC DNA]</scope>
    <source>
        <strain evidence="3 4">DSM 24176</strain>
    </source>
</reference>
<dbReference type="CDD" id="cd10917">
    <property type="entry name" value="CE4_NodB_like_6s_7s"/>
    <property type="match status" value="1"/>
</dbReference>
<dbReference type="Pfam" id="PF01522">
    <property type="entry name" value="Polysacc_deac_1"/>
    <property type="match status" value="1"/>
</dbReference>
<evidence type="ECO:0000313" key="3">
    <source>
        <dbReference type="EMBL" id="TCK92425.1"/>
    </source>
</evidence>
<keyword evidence="1" id="KW-0472">Membrane</keyword>
<dbReference type="InterPro" id="IPR011330">
    <property type="entry name" value="Glyco_hydro/deAcase_b/a-brl"/>
</dbReference>
<dbReference type="Gene3D" id="3.20.20.370">
    <property type="entry name" value="Glycoside hydrolase/deacetylase"/>
    <property type="match status" value="1"/>
</dbReference>
<dbReference type="GO" id="GO:0005975">
    <property type="term" value="P:carbohydrate metabolic process"/>
    <property type="evidence" value="ECO:0007669"/>
    <property type="project" value="InterPro"/>
</dbReference>
<feature type="domain" description="NodB homology" evidence="2">
    <location>
        <begin position="48"/>
        <end position="227"/>
    </location>
</feature>
<name>A0A4R1MJ45_9FIRM</name>
<evidence type="ECO:0000256" key="1">
    <source>
        <dbReference type="SAM" id="Phobius"/>
    </source>
</evidence>
<organism evidence="3 4">
    <name type="scientific">Natranaerovirga hydrolytica</name>
    <dbReference type="NCBI Taxonomy" id="680378"/>
    <lineage>
        <taxon>Bacteria</taxon>
        <taxon>Bacillati</taxon>
        <taxon>Bacillota</taxon>
        <taxon>Clostridia</taxon>
        <taxon>Lachnospirales</taxon>
        <taxon>Natranaerovirgaceae</taxon>
        <taxon>Natranaerovirga</taxon>
    </lineage>
</organism>
<protein>
    <submittedName>
        <fullName evidence="3">Polysaccharide deacetylase family sporulation protein PdaB</fullName>
    </submittedName>
</protein>
<dbReference type="PANTHER" id="PTHR10587:SF128">
    <property type="entry name" value="POLYSACCHARIDE DEACETYLASE PDAB-RELATED"/>
    <property type="match status" value="1"/>
</dbReference>
<dbReference type="OrthoDB" id="9806342at2"/>
<proteinExistence type="predicted"/>
<evidence type="ECO:0000313" key="4">
    <source>
        <dbReference type="Proteomes" id="UP000294545"/>
    </source>
</evidence>
<keyword evidence="1" id="KW-1133">Transmembrane helix</keyword>